<protein>
    <submittedName>
        <fullName evidence="2">Uncharacterized protein</fullName>
    </submittedName>
</protein>
<name>A0ABR0BU07_PURLI</name>
<evidence type="ECO:0000313" key="2">
    <source>
        <dbReference type="EMBL" id="KAK4087521.1"/>
    </source>
</evidence>
<sequence>MWKLPPPHDGRDKFGSTAGDAPRIIKGILMGQIDYSLHLCYPESLWAMCSEAAIIFHPTWDGSLRRPTWLERPPLWPLDRTRRQLSPGSGQVIPAHTQPESPAPSTCQLTLTAPSPAPHPPHRAGWADGLDPGNAARRALRDEAQAAEPQAQPAPLSATLSAPRVPSATRPEASPQGRGRPTMRLGLSQPQLVPTFQRPFWRPGQGISSERGPLPSSRVGGGQQLKPRTQQNLTSTHARSSFCPPRPHRTAT</sequence>
<feature type="compositionally biased region" description="Polar residues" evidence="1">
    <location>
        <begin position="98"/>
        <end position="108"/>
    </location>
</feature>
<evidence type="ECO:0000256" key="1">
    <source>
        <dbReference type="SAM" id="MobiDB-lite"/>
    </source>
</evidence>
<gene>
    <name evidence="2" type="ORF">Purlil1_8111</name>
</gene>
<feature type="region of interest" description="Disordered" evidence="1">
    <location>
        <begin position="80"/>
        <end position="252"/>
    </location>
</feature>
<evidence type="ECO:0000313" key="3">
    <source>
        <dbReference type="Proteomes" id="UP001287286"/>
    </source>
</evidence>
<dbReference type="Proteomes" id="UP001287286">
    <property type="component" value="Unassembled WGS sequence"/>
</dbReference>
<reference evidence="2 3" key="1">
    <citation type="journal article" date="2024" name="Microbiol. Resour. Announc.">
        <title>Genome annotations for the ascomycete fungi Trichoderma harzianum, Trichoderma aggressivum, and Purpureocillium lilacinum.</title>
        <authorList>
            <person name="Beijen E.P.W."/>
            <person name="Ohm R.A."/>
        </authorList>
    </citation>
    <scope>NUCLEOTIDE SEQUENCE [LARGE SCALE GENOMIC DNA]</scope>
    <source>
        <strain evidence="2 3">CBS 150709</strain>
    </source>
</reference>
<feature type="compositionally biased region" description="Polar residues" evidence="1">
    <location>
        <begin position="226"/>
        <end position="239"/>
    </location>
</feature>
<keyword evidence="3" id="KW-1185">Reference proteome</keyword>
<comment type="caution">
    <text evidence="2">The sequence shown here is derived from an EMBL/GenBank/DDBJ whole genome shotgun (WGS) entry which is preliminary data.</text>
</comment>
<proteinExistence type="predicted"/>
<organism evidence="2 3">
    <name type="scientific">Purpureocillium lilacinum</name>
    <name type="common">Paecilomyces lilacinus</name>
    <dbReference type="NCBI Taxonomy" id="33203"/>
    <lineage>
        <taxon>Eukaryota</taxon>
        <taxon>Fungi</taxon>
        <taxon>Dikarya</taxon>
        <taxon>Ascomycota</taxon>
        <taxon>Pezizomycotina</taxon>
        <taxon>Sordariomycetes</taxon>
        <taxon>Hypocreomycetidae</taxon>
        <taxon>Hypocreales</taxon>
        <taxon>Ophiocordycipitaceae</taxon>
        <taxon>Purpureocillium</taxon>
    </lineage>
</organism>
<dbReference type="EMBL" id="JAWRVI010000031">
    <property type="protein sequence ID" value="KAK4087521.1"/>
    <property type="molecule type" value="Genomic_DNA"/>
</dbReference>
<feature type="compositionally biased region" description="Low complexity" evidence="1">
    <location>
        <begin position="146"/>
        <end position="155"/>
    </location>
</feature>
<accession>A0ABR0BU07</accession>